<proteinExistence type="predicted"/>
<evidence type="ECO:0000313" key="2">
    <source>
        <dbReference type="Proteomes" id="UP001056120"/>
    </source>
</evidence>
<gene>
    <name evidence="1" type="ORF">L1987_51029</name>
</gene>
<protein>
    <submittedName>
        <fullName evidence="1">Uncharacterized protein</fullName>
    </submittedName>
</protein>
<dbReference type="Proteomes" id="UP001056120">
    <property type="component" value="Linkage Group LG17"/>
</dbReference>
<evidence type="ECO:0000313" key="1">
    <source>
        <dbReference type="EMBL" id="KAI3760631.1"/>
    </source>
</evidence>
<dbReference type="EMBL" id="CM042034">
    <property type="protein sequence ID" value="KAI3760631.1"/>
    <property type="molecule type" value="Genomic_DNA"/>
</dbReference>
<accession>A0ACB9EQA3</accession>
<comment type="caution">
    <text evidence="1">The sequence shown here is derived from an EMBL/GenBank/DDBJ whole genome shotgun (WGS) entry which is preliminary data.</text>
</comment>
<sequence>MSVKVLEPAFQGVGFFLTCFRGIEIWRIDNSQPVLLPQSDYGRFYSGDSYIVLKTAGKAGAYTYDIHFWLGKDTSQDEAGTAAMKAVELDAILGNRAVHYRELQSYESNRFLSYFRPCLMPLEGGFSSGLKPPEEENYETRTKFHEGKCNVAVVGRAYVNQTMENNNQKGTQEDQTTASQLATTASQLATSMFKSLKCRTVQGRLYQGKEPPQFVAIF</sequence>
<keyword evidence="2" id="KW-1185">Reference proteome</keyword>
<organism evidence="1 2">
    <name type="scientific">Smallanthus sonchifolius</name>
    <dbReference type="NCBI Taxonomy" id="185202"/>
    <lineage>
        <taxon>Eukaryota</taxon>
        <taxon>Viridiplantae</taxon>
        <taxon>Streptophyta</taxon>
        <taxon>Embryophyta</taxon>
        <taxon>Tracheophyta</taxon>
        <taxon>Spermatophyta</taxon>
        <taxon>Magnoliopsida</taxon>
        <taxon>eudicotyledons</taxon>
        <taxon>Gunneridae</taxon>
        <taxon>Pentapetalae</taxon>
        <taxon>asterids</taxon>
        <taxon>campanulids</taxon>
        <taxon>Asterales</taxon>
        <taxon>Asteraceae</taxon>
        <taxon>Asteroideae</taxon>
        <taxon>Heliantheae alliance</taxon>
        <taxon>Millerieae</taxon>
        <taxon>Smallanthus</taxon>
    </lineage>
</organism>
<name>A0ACB9EQA3_9ASTR</name>
<reference evidence="2" key="1">
    <citation type="journal article" date="2022" name="Mol. Ecol. Resour.">
        <title>The genomes of chicory, endive, great burdock and yacon provide insights into Asteraceae palaeo-polyploidization history and plant inulin production.</title>
        <authorList>
            <person name="Fan W."/>
            <person name="Wang S."/>
            <person name="Wang H."/>
            <person name="Wang A."/>
            <person name="Jiang F."/>
            <person name="Liu H."/>
            <person name="Zhao H."/>
            <person name="Xu D."/>
            <person name="Zhang Y."/>
        </authorList>
    </citation>
    <scope>NUCLEOTIDE SEQUENCE [LARGE SCALE GENOMIC DNA]</scope>
    <source>
        <strain evidence="2">cv. Yunnan</strain>
    </source>
</reference>
<reference evidence="1 2" key="2">
    <citation type="journal article" date="2022" name="Mol. Ecol. Resour.">
        <title>The genomes of chicory, endive, great burdock and yacon provide insights into Asteraceae paleo-polyploidization history and plant inulin production.</title>
        <authorList>
            <person name="Fan W."/>
            <person name="Wang S."/>
            <person name="Wang H."/>
            <person name="Wang A."/>
            <person name="Jiang F."/>
            <person name="Liu H."/>
            <person name="Zhao H."/>
            <person name="Xu D."/>
            <person name="Zhang Y."/>
        </authorList>
    </citation>
    <scope>NUCLEOTIDE SEQUENCE [LARGE SCALE GENOMIC DNA]</scope>
    <source>
        <strain evidence="2">cv. Yunnan</strain>
        <tissue evidence="1">Leaves</tissue>
    </source>
</reference>